<feature type="compositionally biased region" description="Polar residues" evidence="2">
    <location>
        <begin position="94"/>
        <end position="115"/>
    </location>
</feature>
<dbReference type="InterPro" id="IPR038446">
    <property type="entry name" value="CEBP_ZZ_sf"/>
</dbReference>
<dbReference type="PANTHER" id="PTHR31560:SF0">
    <property type="entry name" value="UPF0652 PROTEIN C22H10.08"/>
    <property type="match status" value="1"/>
</dbReference>
<feature type="region of interest" description="Disordered" evidence="2">
    <location>
        <begin position="77"/>
        <end position="130"/>
    </location>
</feature>
<dbReference type="InterPro" id="IPR057668">
    <property type="entry name" value="E2_Ub-conjug_enz_C"/>
</dbReference>
<evidence type="ECO:0000256" key="1">
    <source>
        <dbReference type="PROSITE-ProRule" id="PRU00024"/>
    </source>
</evidence>
<keyword evidence="1" id="KW-0863">Zinc-finger</keyword>
<dbReference type="InterPro" id="IPR000315">
    <property type="entry name" value="Znf_B-box"/>
</dbReference>
<dbReference type="PANTHER" id="PTHR31560">
    <property type="entry name" value="UPF0652 PROTEIN C16A11.03C-RELATED"/>
    <property type="match status" value="1"/>
</dbReference>
<feature type="region of interest" description="Disordered" evidence="2">
    <location>
        <begin position="1"/>
        <end position="37"/>
    </location>
</feature>
<keyword evidence="5" id="KW-1185">Reference proteome</keyword>
<dbReference type="InterPro" id="IPR018553">
    <property type="entry name" value="E2_Ub-conjug_enz"/>
</dbReference>
<gene>
    <name evidence="4" type="ORF">ATY40_BA7502906</name>
</gene>
<proteinExistence type="predicted"/>
<keyword evidence="1" id="KW-0479">Metal-binding</keyword>
<accession>A0A1B2JEH8</accession>
<dbReference type="Gene3D" id="4.10.640.40">
    <property type="entry name" value="Cytoplasmic polyadenylation element-binding protein, ZZ domain"/>
    <property type="match status" value="1"/>
</dbReference>
<feature type="domain" description="B box-type" evidence="3">
    <location>
        <begin position="38"/>
        <end position="87"/>
    </location>
</feature>
<dbReference type="AlphaFoldDB" id="A0A1B2JEH8"/>
<dbReference type="Proteomes" id="UP000094565">
    <property type="component" value="Chromosome 2"/>
</dbReference>
<reference evidence="4 5" key="1">
    <citation type="submission" date="2016-02" db="EMBL/GenBank/DDBJ databases">
        <title>Comparative genomic and transcriptomic foundation for Pichia pastoris.</title>
        <authorList>
            <person name="Love K.R."/>
            <person name="Shah K.A."/>
            <person name="Whittaker C.A."/>
            <person name="Wu J."/>
            <person name="Bartlett M.C."/>
            <person name="Ma D."/>
            <person name="Leeson R.L."/>
            <person name="Priest M."/>
            <person name="Young S.K."/>
            <person name="Love J.C."/>
        </authorList>
    </citation>
    <scope>NUCLEOTIDE SEQUENCE [LARGE SCALE GENOMIC DNA]</scope>
    <source>
        <strain evidence="4 5">ATCC 28485</strain>
    </source>
</reference>
<keyword evidence="1" id="KW-0862">Zinc</keyword>
<dbReference type="Pfam" id="PF22586">
    <property type="entry name" value="ANCHR-like_BBOX"/>
    <property type="match status" value="1"/>
</dbReference>
<organism evidence="4 5">
    <name type="scientific">Komagataella pastoris</name>
    <name type="common">Yeast</name>
    <name type="synonym">Pichia pastoris</name>
    <dbReference type="NCBI Taxonomy" id="4922"/>
    <lineage>
        <taxon>Eukaryota</taxon>
        <taxon>Fungi</taxon>
        <taxon>Dikarya</taxon>
        <taxon>Ascomycota</taxon>
        <taxon>Saccharomycotina</taxon>
        <taxon>Pichiomycetes</taxon>
        <taxon>Pichiales</taxon>
        <taxon>Pichiaceae</taxon>
        <taxon>Komagataella</taxon>
    </lineage>
</organism>
<dbReference type="OrthoDB" id="406045at2759"/>
<name>A0A1B2JEH8_PICPA</name>
<evidence type="ECO:0000313" key="5">
    <source>
        <dbReference type="Proteomes" id="UP000094565"/>
    </source>
</evidence>
<feature type="compositionally biased region" description="Acidic residues" evidence="2">
    <location>
        <begin position="22"/>
        <end position="37"/>
    </location>
</feature>
<evidence type="ECO:0000313" key="4">
    <source>
        <dbReference type="EMBL" id="ANZ76198.1"/>
    </source>
</evidence>
<dbReference type="GO" id="GO:0008270">
    <property type="term" value="F:zinc ion binding"/>
    <property type="evidence" value="ECO:0007669"/>
    <property type="project" value="UniProtKB-KW"/>
</dbReference>
<dbReference type="EMBL" id="CP014585">
    <property type="protein sequence ID" value="ANZ76198.1"/>
    <property type="molecule type" value="Genomic_DNA"/>
</dbReference>
<evidence type="ECO:0000259" key="3">
    <source>
        <dbReference type="PROSITE" id="PS50119"/>
    </source>
</evidence>
<dbReference type="Pfam" id="PF09418">
    <property type="entry name" value="DUF2009"/>
    <property type="match status" value="1"/>
</dbReference>
<evidence type="ECO:0000256" key="2">
    <source>
        <dbReference type="SAM" id="MobiDB-lite"/>
    </source>
</evidence>
<protein>
    <submittedName>
        <fullName evidence="4">BA75_02906T0</fullName>
    </submittedName>
</protein>
<dbReference type="PROSITE" id="PS50119">
    <property type="entry name" value="ZF_BBOX"/>
    <property type="match status" value="1"/>
</dbReference>
<sequence>MSNGKRSLAEVLDTEELKVQELNEESSLESQEENEDEVDTKFCVECSDMPTEIFCVSCSENFCKACFGMIHRKGKRKSHKREEVLPDSNGDAPQISNMSQDITGQTGLESVNGTGNDEEDDIVPDSSNPEKENIEKVIMSGIKKNISYIPLRLTHQERQLLRLLEASLHVSEYTDKVDILSHTSKAKRIVSQLKEMCSILAGLVVASDLKLGQELIVEKEFADNAEWYQKVFEIGRRYKIMNPEKMRDTFGKLCYMVMDSKLPQIEEYLEFNLYKPIQTVERYLSSRDDPQVFKMFDDDSIIYATAEISPGNRSRYQINRDIKLKERSIEKIASNYSSSKGFTKEEIRQVLYSIGDFNAYTNANRKPILRMITRLSKFENQSNEYSLGIKFGQGGARLSHNHQKQYQYVFQSLQLWSHIMREMIHLWSLADDDLFSPEQYHMQSTGQGLHRVKACPKVSRAMYKILAECERKCNGWVGSQVVHTGDRDVPNALFFLDKYNQVPQILIPIDRCIDELNEAVKDKFIKTHIDSQFGSVGKLCDLILTDFFRHAFDGSGADNFYDAGSCIDGRLTSAWNFVQNISKRQYYKFFMMVGCTGFNGTEGW</sequence>